<dbReference type="OrthoDB" id="9971592at2759"/>
<dbReference type="PANTHER" id="PTHR46811">
    <property type="entry name" value="COILED-COIL-HELIX-COILED-COIL-HELIX DOMAIN-CONTAINING PROTEIN 7"/>
    <property type="match status" value="1"/>
</dbReference>
<evidence type="ECO:0000256" key="4">
    <source>
        <dbReference type="ARBA" id="ARBA00023157"/>
    </source>
</evidence>
<comment type="caution">
    <text evidence="5">The sequence shown here is derived from an EMBL/GenBank/DDBJ whole genome shotgun (WGS) entry which is preliminary data.</text>
</comment>
<protein>
    <submittedName>
        <fullName evidence="5">Cytochrome c oxidase-assembly factor COX23, mitochondrial</fullName>
    </submittedName>
</protein>
<dbReference type="Gene3D" id="1.10.287.1130">
    <property type="entry name" value="CytochromE C oxidase copper chaperone"/>
    <property type="match status" value="1"/>
</dbReference>
<evidence type="ECO:0000313" key="6">
    <source>
        <dbReference type="Proteomes" id="UP000187429"/>
    </source>
</evidence>
<sequence>MKDGNSSERVTLKQFENKMPGKYMNPCEKESKQSLKCLSDNDYKHEMCKQFFDQYRDCKKLWLEERKKANFK</sequence>
<dbReference type="GO" id="GO:0033108">
    <property type="term" value="P:mitochondrial respiratory chain complex assembly"/>
    <property type="evidence" value="ECO:0007669"/>
    <property type="project" value="TreeGrafter"/>
</dbReference>
<dbReference type="InterPro" id="IPR009069">
    <property type="entry name" value="Cys_alpha_HP_mot_SF"/>
</dbReference>
<reference evidence="6" key="1">
    <citation type="submission" date="2017-01" db="EMBL/GenBank/DDBJ databases">
        <authorList>
            <person name="Wang Y."/>
            <person name="White M."/>
            <person name="Kvist S."/>
            <person name="Moncalvo J.-M."/>
        </authorList>
    </citation>
    <scope>NUCLEOTIDE SEQUENCE [LARGE SCALE GENOMIC DNA]</scope>
    <source>
        <strain evidence="6">ID-206-W2</strain>
    </source>
</reference>
<dbReference type="Proteomes" id="UP000187429">
    <property type="component" value="Unassembled WGS sequence"/>
</dbReference>
<comment type="subcellular location">
    <subcellularLocation>
        <location evidence="2">Mitochondrion intermembrane space</location>
    </subcellularLocation>
</comment>
<evidence type="ECO:0000313" key="5">
    <source>
        <dbReference type="EMBL" id="OMJ29648.1"/>
    </source>
</evidence>
<dbReference type="SUPFAM" id="SSF47072">
    <property type="entry name" value="Cysteine alpha-hairpin motif"/>
    <property type="match status" value="1"/>
</dbReference>
<keyword evidence="3" id="KW-0496">Mitochondrion</keyword>
<dbReference type="PANTHER" id="PTHR46811:SF1">
    <property type="entry name" value="COILED-COIL-HELIX-COILED-COIL-HELIX DOMAIN-CONTAINING PROTEIN 7"/>
    <property type="match status" value="1"/>
</dbReference>
<accession>A0A1R1YRX4</accession>
<gene>
    <name evidence="5" type="ORF">AYI69_g839</name>
</gene>
<proteinExistence type="predicted"/>
<dbReference type="EMBL" id="LSSM01000225">
    <property type="protein sequence ID" value="OMJ29648.1"/>
    <property type="molecule type" value="Genomic_DNA"/>
</dbReference>
<dbReference type="AlphaFoldDB" id="A0A1R1YRX4"/>
<name>A0A1R1YRX4_9FUNG</name>
<evidence type="ECO:0000256" key="3">
    <source>
        <dbReference type="ARBA" id="ARBA00023128"/>
    </source>
</evidence>
<evidence type="ECO:0000256" key="2">
    <source>
        <dbReference type="ARBA" id="ARBA00004569"/>
    </source>
</evidence>
<keyword evidence="4" id="KW-1015">Disulfide bond</keyword>
<dbReference type="PROSITE" id="PS51808">
    <property type="entry name" value="CHCH"/>
    <property type="match status" value="1"/>
</dbReference>
<organism evidence="5 6">
    <name type="scientific">Smittium culicis</name>
    <dbReference type="NCBI Taxonomy" id="133412"/>
    <lineage>
        <taxon>Eukaryota</taxon>
        <taxon>Fungi</taxon>
        <taxon>Fungi incertae sedis</taxon>
        <taxon>Zoopagomycota</taxon>
        <taxon>Kickxellomycotina</taxon>
        <taxon>Harpellomycetes</taxon>
        <taxon>Harpellales</taxon>
        <taxon>Legeriomycetaceae</taxon>
        <taxon>Smittium</taxon>
    </lineage>
</organism>
<dbReference type="GO" id="GO:0005758">
    <property type="term" value="C:mitochondrial intermembrane space"/>
    <property type="evidence" value="ECO:0007669"/>
    <property type="project" value="UniProtKB-SubCell"/>
</dbReference>
<keyword evidence="6" id="KW-1185">Reference proteome</keyword>
<evidence type="ECO:0000256" key="1">
    <source>
        <dbReference type="ARBA" id="ARBA00003875"/>
    </source>
</evidence>
<dbReference type="InterPro" id="IPR051040">
    <property type="entry name" value="COX23"/>
</dbReference>
<comment type="function">
    <text evidence="1">Required for the assembly of cytochrome c oxidase.</text>
</comment>